<dbReference type="InterPro" id="IPR021678">
    <property type="entry name" value="DUF3263"/>
</dbReference>
<organism evidence="1 2">
    <name type="scientific">Williamsia deligens</name>
    <dbReference type="NCBI Taxonomy" id="321325"/>
    <lineage>
        <taxon>Bacteria</taxon>
        <taxon>Bacillati</taxon>
        <taxon>Actinomycetota</taxon>
        <taxon>Actinomycetes</taxon>
        <taxon>Mycobacteriales</taxon>
        <taxon>Nocardiaceae</taxon>
        <taxon>Williamsia</taxon>
    </lineage>
</organism>
<comment type="caution">
    <text evidence="1">The sequence shown here is derived from an EMBL/GenBank/DDBJ whole genome shotgun (WGS) entry which is preliminary data.</text>
</comment>
<sequence length="74" mass="8759">MTDDDRALLAFEKQWWRTPGAKENAIREQFGISTTRYYQRLTRILDNPEALADDPVLVRRLQRIRDARAVRRAS</sequence>
<protein>
    <submittedName>
        <fullName evidence="1">DUF3263 domain-containing protein</fullName>
    </submittedName>
</protein>
<keyword evidence="2" id="KW-1185">Reference proteome</keyword>
<dbReference type="EMBL" id="JBHTIL010000002">
    <property type="protein sequence ID" value="MFD0926925.1"/>
    <property type="molecule type" value="Genomic_DNA"/>
</dbReference>
<name>A0ABW3GB92_9NOCA</name>
<dbReference type="Proteomes" id="UP001597068">
    <property type="component" value="Unassembled WGS sequence"/>
</dbReference>
<dbReference type="RefSeq" id="WP_253648611.1">
    <property type="nucleotide sequence ID" value="NZ_BAAAMO010000006.1"/>
</dbReference>
<evidence type="ECO:0000313" key="1">
    <source>
        <dbReference type="EMBL" id="MFD0926925.1"/>
    </source>
</evidence>
<reference evidence="2" key="1">
    <citation type="journal article" date="2019" name="Int. J. Syst. Evol. Microbiol.">
        <title>The Global Catalogue of Microorganisms (GCM) 10K type strain sequencing project: providing services to taxonomists for standard genome sequencing and annotation.</title>
        <authorList>
            <consortium name="The Broad Institute Genomics Platform"/>
            <consortium name="The Broad Institute Genome Sequencing Center for Infectious Disease"/>
            <person name="Wu L."/>
            <person name="Ma J."/>
        </authorList>
    </citation>
    <scope>NUCLEOTIDE SEQUENCE [LARGE SCALE GENOMIC DNA]</scope>
    <source>
        <strain evidence="2">CCUG 50873</strain>
    </source>
</reference>
<accession>A0ABW3GB92</accession>
<dbReference type="Pfam" id="PF11662">
    <property type="entry name" value="DUF3263"/>
    <property type="match status" value="1"/>
</dbReference>
<evidence type="ECO:0000313" key="2">
    <source>
        <dbReference type="Proteomes" id="UP001597068"/>
    </source>
</evidence>
<proteinExistence type="predicted"/>
<gene>
    <name evidence="1" type="ORF">ACFQ04_14385</name>
</gene>